<dbReference type="Proteomes" id="UP000198374">
    <property type="component" value="Unassembled WGS sequence"/>
</dbReference>
<name>A0A1Z5ICF3_9LACO</name>
<dbReference type="OrthoDB" id="7061608at2"/>
<proteinExistence type="predicted"/>
<keyword evidence="2" id="KW-1185">Reference proteome</keyword>
<accession>A0A1Z5ICF3</accession>
<evidence type="ECO:0000313" key="2">
    <source>
        <dbReference type="Proteomes" id="UP000198374"/>
    </source>
</evidence>
<dbReference type="AlphaFoldDB" id="A0A1Z5ICF3"/>
<dbReference type="EMBL" id="BCMF01000005">
    <property type="protein sequence ID" value="GAW99328.1"/>
    <property type="molecule type" value="Genomic_DNA"/>
</dbReference>
<sequence length="198" mass="22880">MTALTIDGKTYPELQIPNDYKIVVNKLVPRNDEQVHLLRYQPSNLPDEALGREHITVMYPEGGELYTYNALTQPLSGPMPTEKEAWDQAERIWQQVAPNYRGKLERLRILDGQERSYTDANGHTVTFPLMWAKYANTEDMGSYEWIGLGPNGQLVEFERYNIWDYAAGRQKTEMWYGDDWVRARRGLGPQLEAPMPLA</sequence>
<dbReference type="RefSeq" id="WP_089109119.1">
    <property type="nucleotide sequence ID" value="NZ_BCMF01000005.1"/>
</dbReference>
<gene>
    <name evidence="1" type="ORF">IWT30_01297</name>
</gene>
<organism evidence="1 2">
    <name type="scientific">Secundilactobacillus mixtipabuli</name>
    <dbReference type="NCBI Taxonomy" id="1435342"/>
    <lineage>
        <taxon>Bacteria</taxon>
        <taxon>Bacillati</taxon>
        <taxon>Bacillota</taxon>
        <taxon>Bacilli</taxon>
        <taxon>Lactobacillales</taxon>
        <taxon>Lactobacillaceae</taxon>
        <taxon>Secundilactobacillus</taxon>
    </lineage>
</organism>
<evidence type="ECO:0000313" key="1">
    <source>
        <dbReference type="EMBL" id="GAW99328.1"/>
    </source>
</evidence>
<reference evidence="1 2" key="1">
    <citation type="submission" date="2015-11" db="EMBL/GenBank/DDBJ databases">
        <title>Draft genome sequences of new species of the genus Lactobacillus isolated from orchardgrass silage.</title>
        <authorList>
            <person name="Tohno M."/>
            <person name="Tanizawa Y."/>
            <person name="Arita M."/>
        </authorList>
    </citation>
    <scope>NUCLEOTIDE SEQUENCE [LARGE SCALE GENOMIC DNA]</scope>
    <source>
        <strain evidence="1 2">IWT30</strain>
    </source>
</reference>
<protein>
    <submittedName>
        <fullName evidence="1">Uncharacterized protein</fullName>
    </submittedName>
</protein>
<comment type="caution">
    <text evidence="1">The sequence shown here is derived from an EMBL/GenBank/DDBJ whole genome shotgun (WGS) entry which is preliminary data.</text>
</comment>